<dbReference type="PRINTS" id="PR00792">
    <property type="entry name" value="PEPSIN"/>
</dbReference>
<name>A0A9W8RTP4_9HYPO</name>
<dbReference type="SUPFAM" id="SSF50630">
    <property type="entry name" value="Acid proteases"/>
    <property type="match status" value="1"/>
</dbReference>
<feature type="active site" evidence="2">
    <location>
        <position position="52"/>
    </location>
</feature>
<dbReference type="Gene3D" id="2.40.70.10">
    <property type="entry name" value="Acid Proteases"/>
    <property type="match status" value="2"/>
</dbReference>
<dbReference type="Pfam" id="PF00026">
    <property type="entry name" value="Asp"/>
    <property type="match status" value="1"/>
</dbReference>
<dbReference type="GO" id="GO:0000324">
    <property type="term" value="C:fungal-type vacuole"/>
    <property type="evidence" value="ECO:0007669"/>
    <property type="project" value="TreeGrafter"/>
</dbReference>
<dbReference type="InterPro" id="IPR033121">
    <property type="entry name" value="PEPTIDASE_A1"/>
</dbReference>
<dbReference type="Proteomes" id="UP001152049">
    <property type="component" value="Unassembled WGS sequence"/>
</dbReference>
<dbReference type="InterPro" id="IPR034164">
    <property type="entry name" value="Pepsin-like_dom"/>
</dbReference>
<dbReference type="InterPro" id="IPR001461">
    <property type="entry name" value="Aspartic_peptidase_A1"/>
</dbReference>
<comment type="caution">
    <text evidence="4">The sequence shown here is derived from an EMBL/GenBank/DDBJ whole genome shotgun (WGS) entry which is preliminary data.</text>
</comment>
<dbReference type="EMBL" id="JAOQAZ010000027">
    <property type="protein sequence ID" value="KAJ4251907.1"/>
    <property type="molecule type" value="Genomic_DNA"/>
</dbReference>
<dbReference type="GO" id="GO:0004190">
    <property type="term" value="F:aspartic-type endopeptidase activity"/>
    <property type="evidence" value="ECO:0007669"/>
    <property type="project" value="InterPro"/>
</dbReference>
<dbReference type="PANTHER" id="PTHR47966">
    <property type="entry name" value="BETA-SITE APP-CLEAVING ENZYME, ISOFORM A-RELATED"/>
    <property type="match status" value="1"/>
</dbReference>
<evidence type="ECO:0000256" key="1">
    <source>
        <dbReference type="ARBA" id="ARBA00007447"/>
    </source>
</evidence>
<feature type="domain" description="Peptidase A1" evidence="3">
    <location>
        <begin position="35"/>
        <end position="384"/>
    </location>
</feature>
<comment type="similarity">
    <text evidence="1">Belongs to the peptidase A1 family.</text>
</comment>
<reference evidence="4" key="1">
    <citation type="submission" date="2022-09" db="EMBL/GenBank/DDBJ databases">
        <title>Fusarium specimens isolated from Avocado Roots.</title>
        <authorList>
            <person name="Stajich J."/>
            <person name="Roper C."/>
            <person name="Heimlech-Rivalta G."/>
        </authorList>
    </citation>
    <scope>NUCLEOTIDE SEQUENCE</scope>
    <source>
        <strain evidence="4">CF00136</strain>
    </source>
</reference>
<accession>A0A9W8RTP4</accession>
<organism evidence="4 5">
    <name type="scientific">Fusarium torreyae</name>
    <dbReference type="NCBI Taxonomy" id="1237075"/>
    <lineage>
        <taxon>Eukaryota</taxon>
        <taxon>Fungi</taxon>
        <taxon>Dikarya</taxon>
        <taxon>Ascomycota</taxon>
        <taxon>Pezizomycotina</taxon>
        <taxon>Sordariomycetes</taxon>
        <taxon>Hypocreomycetidae</taxon>
        <taxon>Hypocreales</taxon>
        <taxon>Nectriaceae</taxon>
        <taxon>Fusarium</taxon>
    </lineage>
</organism>
<feature type="active site" evidence="2">
    <location>
        <position position="262"/>
    </location>
</feature>
<sequence length="420" mass="44855">MKITTVLAGVAAAEPLTIKLESRAKSASVNSTTGGMLQISNGMARSLNLLFDTGSTDLVIPKKGCSTCGDHATFDPSKSFAFSKNPGYNFLASYDTAGDAQPYADPLAMQGKIVTDTITIGGVSSENQTFFLGDEFPEELGEDPMGPNIDGIFGLGPPEMSVFNALNKTFTTTFWNLVKSEKFEPVFSLFLNSGKDSRSGEVTLGGIDSSKYEGQLTRVPFNQSASILGGSWYINSPAYYIDGKSVKSSTNQTSKEAVSQLDSGTAYIMAPDRQTAKDMYAAISPEIKLLDKLGVWGAPCDVIETLQPELTFTIGDGDKLVNLTMPKDAFDLGEHPSHPGQCQTVILHAPKPITDLAAVWILGSPVLKGYYTVWDGKNLEFGVGKLRLETSTDESTSRPASGAADLAPYWGLIAVAFALI</sequence>
<proteinExistence type="inferred from homology"/>
<gene>
    <name evidence="4" type="ORF">NW762_011204</name>
</gene>
<evidence type="ECO:0000259" key="3">
    <source>
        <dbReference type="PROSITE" id="PS51767"/>
    </source>
</evidence>
<dbReference type="CDD" id="cd05471">
    <property type="entry name" value="pepsin_like"/>
    <property type="match status" value="1"/>
</dbReference>
<dbReference type="AlphaFoldDB" id="A0A9W8RTP4"/>
<dbReference type="OrthoDB" id="771136at2759"/>
<evidence type="ECO:0000256" key="2">
    <source>
        <dbReference type="PIRSR" id="PIRSR601461-1"/>
    </source>
</evidence>
<dbReference type="GO" id="GO:0006508">
    <property type="term" value="P:proteolysis"/>
    <property type="evidence" value="ECO:0007669"/>
    <property type="project" value="InterPro"/>
</dbReference>
<protein>
    <recommendedName>
        <fullName evidence="3">Peptidase A1 domain-containing protein</fullName>
    </recommendedName>
</protein>
<evidence type="ECO:0000313" key="5">
    <source>
        <dbReference type="Proteomes" id="UP001152049"/>
    </source>
</evidence>
<keyword evidence="5" id="KW-1185">Reference proteome</keyword>
<dbReference type="PROSITE" id="PS51767">
    <property type="entry name" value="PEPTIDASE_A1"/>
    <property type="match status" value="1"/>
</dbReference>
<evidence type="ECO:0000313" key="4">
    <source>
        <dbReference type="EMBL" id="KAJ4251907.1"/>
    </source>
</evidence>
<dbReference type="InterPro" id="IPR021109">
    <property type="entry name" value="Peptidase_aspartic_dom_sf"/>
</dbReference>
<dbReference type="PANTHER" id="PTHR47966:SF51">
    <property type="entry name" value="BETA-SITE APP-CLEAVING ENZYME, ISOFORM A-RELATED"/>
    <property type="match status" value="1"/>
</dbReference>